<proteinExistence type="predicted"/>
<protein>
    <submittedName>
        <fullName evidence="2">Uncharacterized protein</fullName>
    </submittedName>
</protein>
<sequence>MLSRIVNIVARVLAAKLIADAEQRISQAECQMNEALQLAADAERRRRNAAATAERRRRKLERLKQAVTVENTLSKEFVMDSNPAVAAIEYALTLRPDECRTFLHLWSYGEFDALRKEWENIPDEVFIGADPFFNKDNVY</sequence>
<dbReference type="EMBL" id="JAGJWX010000038">
    <property type="protein sequence ID" value="MBP2859740.1"/>
    <property type="molecule type" value="Genomic_DNA"/>
</dbReference>
<dbReference type="RefSeq" id="WP_210175784.1">
    <property type="nucleotide sequence ID" value="NZ_JAGJWX010000038.1"/>
</dbReference>
<keyword evidence="3" id="KW-1185">Reference proteome</keyword>
<evidence type="ECO:0000313" key="2">
    <source>
        <dbReference type="EMBL" id="MBP2859740.1"/>
    </source>
</evidence>
<reference evidence="2 3" key="1">
    <citation type="submission" date="2021-04" db="EMBL/GenBank/DDBJ databases">
        <title>Genomic and host-range diversity within the Dickeya zeae complex, identification of D. zeae and D. oryzae members, proposal of two novel subspecies D. zeae subsp. zeae subsp. nov. and D. zeae subsp. dombae subsp. nov.</title>
        <authorList>
            <person name="Van Gijsegem F."/>
            <person name="Hugouvieux-Cotte-Pattat N."/>
        </authorList>
    </citation>
    <scope>NUCLEOTIDE SEQUENCE [LARGE SCALE GENOMIC DNA]</scope>
    <source>
        <strain evidence="2 3">FVG03</strain>
    </source>
</reference>
<gene>
    <name evidence="2" type="ORF">J8657_19275</name>
</gene>
<comment type="caution">
    <text evidence="2">The sequence shown here is derived from an EMBL/GenBank/DDBJ whole genome shotgun (WGS) entry which is preliminary data.</text>
</comment>
<dbReference type="Proteomes" id="UP000810130">
    <property type="component" value="Unassembled WGS sequence"/>
</dbReference>
<accession>A0ABS5BH08</accession>
<organism evidence="2 3">
    <name type="scientific">Dickeya oryzae</name>
    <dbReference type="NCBI Taxonomy" id="1240404"/>
    <lineage>
        <taxon>Bacteria</taxon>
        <taxon>Pseudomonadati</taxon>
        <taxon>Pseudomonadota</taxon>
        <taxon>Gammaproteobacteria</taxon>
        <taxon>Enterobacterales</taxon>
        <taxon>Pectobacteriaceae</taxon>
        <taxon>Dickeya</taxon>
    </lineage>
</organism>
<evidence type="ECO:0000313" key="3">
    <source>
        <dbReference type="Proteomes" id="UP000810130"/>
    </source>
</evidence>
<name>A0ABS5BH08_9GAMM</name>
<keyword evidence="1" id="KW-0175">Coiled coil</keyword>
<feature type="coiled-coil region" evidence="1">
    <location>
        <begin position="18"/>
        <end position="70"/>
    </location>
</feature>
<evidence type="ECO:0000256" key="1">
    <source>
        <dbReference type="SAM" id="Coils"/>
    </source>
</evidence>